<feature type="non-terminal residue" evidence="1">
    <location>
        <position position="1"/>
    </location>
</feature>
<organism evidence="1 2">
    <name type="scientific">Datura stramonium</name>
    <name type="common">Jimsonweed</name>
    <name type="synonym">Common thornapple</name>
    <dbReference type="NCBI Taxonomy" id="4076"/>
    <lineage>
        <taxon>Eukaryota</taxon>
        <taxon>Viridiplantae</taxon>
        <taxon>Streptophyta</taxon>
        <taxon>Embryophyta</taxon>
        <taxon>Tracheophyta</taxon>
        <taxon>Spermatophyta</taxon>
        <taxon>Magnoliopsida</taxon>
        <taxon>eudicotyledons</taxon>
        <taxon>Gunneridae</taxon>
        <taxon>Pentapetalae</taxon>
        <taxon>asterids</taxon>
        <taxon>lamiids</taxon>
        <taxon>Solanales</taxon>
        <taxon>Solanaceae</taxon>
        <taxon>Solanoideae</taxon>
        <taxon>Datureae</taxon>
        <taxon>Datura</taxon>
    </lineage>
</organism>
<accession>A0ABS8UN27</accession>
<protein>
    <submittedName>
        <fullName evidence="1">Uncharacterized protein</fullName>
    </submittedName>
</protein>
<proteinExistence type="predicted"/>
<dbReference type="EMBL" id="JACEIK010002297">
    <property type="protein sequence ID" value="MCD9560304.1"/>
    <property type="molecule type" value="Genomic_DNA"/>
</dbReference>
<keyword evidence="2" id="KW-1185">Reference proteome</keyword>
<comment type="caution">
    <text evidence="1">The sequence shown here is derived from an EMBL/GenBank/DDBJ whole genome shotgun (WGS) entry which is preliminary data.</text>
</comment>
<reference evidence="1 2" key="1">
    <citation type="journal article" date="2021" name="BMC Genomics">
        <title>Datura genome reveals duplications of psychoactive alkaloid biosynthetic genes and high mutation rate following tissue culture.</title>
        <authorList>
            <person name="Rajewski A."/>
            <person name="Carter-House D."/>
            <person name="Stajich J."/>
            <person name="Litt A."/>
        </authorList>
    </citation>
    <scope>NUCLEOTIDE SEQUENCE [LARGE SCALE GENOMIC DNA]</scope>
    <source>
        <strain evidence="1">AR-01</strain>
    </source>
</reference>
<name>A0ABS8UN27_DATST</name>
<evidence type="ECO:0000313" key="1">
    <source>
        <dbReference type="EMBL" id="MCD9560304.1"/>
    </source>
</evidence>
<gene>
    <name evidence="1" type="ORF">HAX54_018827</name>
</gene>
<evidence type="ECO:0000313" key="2">
    <source>
        <dbReference type="Proteomes" id="UP000823775"/>
    </source>
</evidence>
<dbReference type="Proteomes" id="UP000823775">
    <property type="component" value="Unassembled WGS sequence"/>
</dbReference>
<sequence>STNNKLKRCRILPEYYLKCSHRYPSPPHLPFFLFLLIPIDRNFSKDLCPSGRTRCHESLSAYHALIQGSISCFQLLEVILLFLPFIENACYHLAPLDGYVQDVSGWRNLDTYDWDPNFSLSSELLGNDALFGVCPINILLVEPVNCFCLEVHHLSPNFHHWSDQSDISQVCVELSNPLFVFPAGLKGKTNPAYGKKSLVQASSRTQVGAQEPCPCIFRFLGVVSSYPGQHNSIPGILVIRISNGHNAPWI</sequence>